<dbReference type="Pfam" id="PF17921">
    <property type="entry name" value="Integrase_H2C2"/>
    <property type="match status" value="1"/>
</dbReference>
<feature type="domain" description="Reverse transcriptase" evidence="11">
    <location>
        <begin position="1"/>
        <end position="134"/>
    </location>
</feature>
<dbReference type="GO" id="GO:0004523">
    <property type="term" value="F:RNA-DNA hybrid ribonuclease activity"/>
    <property type="evidence" value="ECO:0007669"/>
    <property type="project" value="UniProtKB-EC"/>
</dbReference>
<dbReference type="SUPFAM" id="SSF53098">
    <property type="entry name" value="Ribonuclease H-like"/>
    <property type="match status" value="1"/>
</dbReference>
<dbReference type="Pfam" id="PF00665">
    <property type="entry name" value="rve"/>
    <property type="match status" value="1"/>
</dbReference>
<dbReference type="GeneTree" id="ENSGT01100000263500"/>
<dbReference type="InterPro" id="IPR050951">
    <property type="entry name" value="Retrovirus_Pol_polyprotein"/>
</dbReference>
<keyword evidence="4" id="KW-0808">Transferase</keyword>
<dbReference type="InterPro" id="IPR036397">
    <property type="entry name" value="RNaseH_sf"/>
</dbReference>
<reference evidence="13" key="2">
    <citation type="submission" date="2025-09" db="UniProtKB">
        <authorList>
            <consortium name="Ensembl"/>
        </authorList>
    </citation>
    <scope>IDENTIFICATION</scope>
</reference>
<evidence type="ECO:0000256" key="2">
    <source>
        <dbReference type="ARBA" id="ARBA00012180"/>
    </source>
</evidence>
<dbReference type="InterPro" id="IPR012337">
    <property type="entry name" value="RNaseH-like_sf"/>
</dbReference>
<evidence type="ECO:0000256" key="5">
    <source>
        <dbReference type="ARBA" id="ARBA00022695"/>
    </source>
</evidence>
<dbReference type="Pfam" id="PF00078">
    <property type="entry name" value="RVT_1"/>
    <property type="match status" value="1"/>
</dbReference>
<evidence type="ECO:0000256" key="4">
    <source>
        <dbReference type="ARBA" id="ARBA00022679"/>
    </source>
</evidence>
<proteinExistence type="inferred from homology"/>
<feature type="domain" description="Integrase catalytic" evidence="12">
    <location>
        <begin position="500"/>
        <end position="658"/>
    </location>
</feature>
<dbReference type="GO" id="GO:0015074">
    <property type="term" value="P:DNA integration"/>
    <property type="evidence" value="ECO:0007669"/>
    <property type="project" value="InterPro"/>
</dbReference>
<evidence type="ECO:0000313" key="13">
    <source>
        <dbReference type="Ensembl" id="ENSCCRP00000104991.1"/>
    </source>
</evidence>
<dbReference type="FunFam" id="3.10.20.370:FF:000001">
    <property type="entry name" value="Retrovirus-related Pol polyprotein from transposon 17.6-like protein"/>
    <property type="match status" value="1"/>
</dbReference>
<dbReference type="PANTHER" id="PTHR37984">
    <property type="entry name" value="PROTEIN CBG26694"/>
    <property type="match status" value="1"/>
</dbReference>
<dbReference type="InterPro" id="IPR001584">
    <property type="entry name" value="Integrase_cat-core"/>
</dbReference>
<dbReference type="GO" id="GO:0003964">
    <property type="term" value="F:RNA-directed DNA polymerase activity"/>
    <property type="evidence" value="ECO:0007669"/>
    <property type="project" value="UniProtKB-KW"/>
</dbReference>
<dbReference type="Pfam" id="PF17917">
    <property type="entry name" value="RT_RNaseH"/>
    <property type="match status" value="1"/>
</dbReference>
<dbReference type="EC" id="3.1.26.4" evidence="2"/>
<evidence type="ECO:0000256" key="9">
    <source>
        <dbReference type="ARBA" id="ARBA00022918"/>
    </source>
</evidence>
<evidence type="ECO:0000256" key="10">
    <source>
        <dbReference type="ARBA" id="ARBA00039658"/>
    </source>
</evidence>
<keyword evidence="5" id="KW-0548">Nucleotidyltransferase</keyword>
<evidence type="ECO:0000259" key="12">
    <source>
        <dbReference type="PROSITE" id="PS50994"/>
    </source>
</evidence>
<evidence type="ECO:0000313" key="14">
    <source>
        <dbReference type="Proteomes" id="UP001108240"/>
    </source>
</evidence>
<evidence type="ECO:0000256" key="1">
    <source>
        <dbReference type="ARBA" id="ARBA00010879"/>
    </source>
</evidence>
<dbReference type="GO" id="GO:0006508">
    <property type="term" value="P:proteolysis"/>
    <property type="evidence" value="ECO:0007669"/>
    <property type="project" value="UniProtKB-KW"/>
</dbReference>
<dbReference type="PANTHER" id="PTHR37984:SF5">
    <property type="entry name" value="PROTEIN NYNRIN-LIKE"/>
    <property type="match status" value="1"/>
</dbReference>
<name>A0A9J7XF87_CYPCA</name>
<evidence type="ECO:0000259" key="11">
    <source>
        <dbReference type="PROSITE" id="PS50878"/>
    </source>
</evidence>
<reference evidence="13" key="1">
    <citation type="submission" date="2025-08" db="UniProtKB">
        <authorList>
            <consortium name="Ensembl"/>
        </authorList>
    </citation>
    <scope>IDENTIFICATION</scope>
</reference>
<dbReference type="CDD" id="cd09274">
    <property type="entry name" value="RNase_HI_RT_Ty3"/>
    <property type="match status" value="1"/>
</dbReference>
<dbReference type="PROSITE" id="PS50878">
    <property type="entry name" value="RT_POL"/>
    <property type="match status" value="1"/>
</dbReference>
<dbReference type="AlphaFoldDB" id="A0A9J7XF87"/>
<keyword evidence="14" id="KW-1185">Reference proteome</keyword>
<dbReference type="GO" id="GO:0003676">
    <property type="term" value="F:nucleic acid binding"/>
    <property type="evidence" value="ECO:0007669"/>
    <property type="project" value="InterPro"/>
</dbReference>
<dbReference type="Gene3D" id="3.10.10.10">
    <property type="entry name" value="HIV Type 1 Reverse Transcriptase, subunit A, domain 1"/>
    <property type="match status" value="1"/>
</dbReference>
<dbReference type="Gene3D" id="3.30.420.10">
    <property type="entry name" value="Ribonuclease H-like superfamily/Ribonuclease H"/>
    <property type="match status" value="1"/>
</dbReference>
<dbReference type="Gene3D" id="3.30.70.270">
    <property type="match status" value="2"/>
</dbReference>
<dbReference type="FunFam" id="3.30.420.10:FF:000032">
    <property type="entry name" value="Retrovirus-related Pol polyprotein from transposon 297-like Protein"/>
    <property type="match status" value="1"/>
</dbReference>
<evidence type="ECO:0000256" key="8">
    <source>
        <dbReference type="ARBA" id="ARBA00022801"/>
    </source>
</evidence>
<dbReference type="FunFam" id="3.10.10.10:FF:000007">
    <property type="entry name" value="Retrovirus-related Pol polyprotein from transposon 17.6-like Protein"/>
    <property type="match status" value="1"/>
</dbReference>
<dbReference type="Gene3D" id="1.10.340.70">
    <property type="match status" value="1"/>
</dbReference>
<dbReference type="Proteomes" id="UP001108240">
    <property type="component" value="Unplaced"/>
</dbReference>
<keyword evidence="6" id="KW-0540">Nuclease</keyword>
<keyword evidence="8" id="KW-0378">Hydrolase</keyword>
<dbReference type="CDD" id="cd01647">
    <property type="entry name" value="RT_LTR"/>
    <property type="match status" value="1"/>
</dbReference>
<dbReference type="OMA" id="IVHTHEV"/>
<organism evidence="13 14">
    <name type="scientific">Cyprinus carpio carpio</name>
    <dbReference type="NCBI Taxonomy" id="630221"/>
    <lineage>
        <taxon>Eukaryota</taxon>
        <taxon>Metazoa</taxon>
        <taxon>Chordata</taxon>
        <taxon>Craniata</taxon>
        <taxon>Vertebrata</taxon>
        <taxon>Euteleostomi</taxon>
        <taxon>Actinopterygii</taxon>
        <taxon>Neopterygii</taxon>
        <taxon>Teleostei</taxon>
        <taxon>Ostariophysi</taxon>
        <taxon>Cypriniformes</taxon>
        <taxon>Cyprinidae</taxon>
        <taxon>Cyprininae</taxon>
        <taxon>Cyprinus</taxon>
    </lineage>
</organism>
<dbReference type="PROSITE" id="PS50994">
    <property type="entry name" value="INTEGRASE"/>
    <property type="match status" value="1"/>
</dbReference>
<dbReference type="InterPro" id="IPR041373">
    <property type="entry name" value="RT_RNaseH"/>
</dbReference>
<sequence>MPMIHDILESLDGATWFSSLDLKSGYWQVEMAEESKQKTAFITTAGLFQFKTMPFGARNSSATFQRLMQTVLRGVLGKSCFVYIDDIIIYSKTKEHHLVDLRVVMEKLSKAGLSLNMKKCHFFQRRLKFLGHIVSARGVEVDPGKTQAINEYPVPVDILSLQRFLGLVGWYHKFIPQFADIAAPLNNMKRKGMSWNWTQECQDSFEQLKRAVTNPPVLSQPNLSLRFQVHTDASDVGLGAVLTQCTEEGEKVIAYASRMLKGAETNYSTSEKECLAVVWAVDKWRHYLEGVEFEVYIDHAALTWAFNCPKTSSRLTRWILRLQAFSFKVFYRRGCLNQVPDALSRVYQPRSEGGIPCMVMTRSKVTTDLPHNLSEIAKAQAIDPDIPSLKNNNHDLLQKPGRIRMEEHQGILYRRVPLKQEGYKFQVVVPQALVKSFLQYFHDNPLGGHLGRLKTLMRVLEVAWWPTIRKDVCEHVKTCDICQRYKGECSKPSGLMQSTEVTEPSHTLGIDLMGPLPLSKKRNTVLLVIVDYYTKWVELFPLKDSTTPKIGKILKEEVFTRWGVPRYLISDRGPQFTSNLLVELCKEWGVGQKLTTSYHPQTNLTERVNKTLKTMIASFVGDKHSNWDQWLPELRFAINSAHHESTGVTPAQLMLGRSLKGPLERLLYKPPSPNQAAYSLLDRQRRLADEVARRVGMQRARQARYYNARHKDAQFRPGDLVWFRSHPISSAPNRFSAKFAPKWEGPARVEKKLGPVNYSIRWGSPGKADNINVVNLKRYYGPNPTML</sequence>
<keyword evidence="7" id="KW-0255">Endonuclease</keyword>
<dbReference type="GO" id="GO:0008233">
    <property type="term" value="F:peptidase activity"/>
    <property type="evidence" value="ECO:0007669"/>
    <property type="project" value="UniProtKB-KW"/>
</dbReference>
<dbReference type="InterPro" id="IPR043128">
    <property type="entry name" value="Rev_trsase/Diguanyl_cyclase"/>
</dbReference>
<dbReference type="InterPro" id="IPR041588">
    <property type="entry name" value="Integrase_H2C2"/>
</dbReference>
<keyword evidence="9" id="KW-0695">RNA-directed DNA polymerase</keyword>
<protein>
    <recommendedName>
        <fullName evidence="10">Gypsy retrotransposon integrase-like protein 1</fullName>
        <ecNumber evidence="2">3.1.26.4</ecNumber>
    </recommendedName>
</protein>
<evidence type="ECO:0000256" key="3">
    <source>
        <dbReference type="ARBA" id="ARBA00022670"/>
    </source>
</evidence>
<dbReference type="FunFam" id="3.30.70.270:FF:000020">
    <property type="entry name" value="Transposon Tf2-6 polyprotein-like Protein"/>
    <property type="match status" value="1"/>
</dbReference>
<accession>A0A9J7XF87</accession>
<dbReference type="InterPro" id="IPR000477">
    <property type="entry name" value="RT_dom"/>
</dbReference>
<keyword evidence="3" id="KW-0645">Protease</keyword>
<evidence type="ECO:0000256" key="7">
    <source>
        <dbReference type="ARBA" id="ARBA00022759"/>
    </source>
</evidence>
<dbReference type="Ensembl" id="ENSCCRT00000190111.1">
    <property type="protein sequence ID" value="ENSCCRP00000104991.1"/>
    <property type="gene ID" value="ENSCCRG00000076365.1"/>
</dbReference>
<evidence type="ECO:0000256" key="6">
    <source>
        <dbReference type="ARBA" id="ARBA00022722"/>
    </source>
</evidence>
<dbReference type="SUPFAM" id="SSF56672">
    <property type="entry name" value="DNA/RNA polymerases"/>
    <property type="match status" value="1"/>
</dbReference>
<dbReference type="FunFam" id="1.10.340.70:FF:000001">
    <property type="entry name" value="Retrovirus-related Pol polyprotein from transposon gypsy-like Protein"/>
    <property type="match status" value="1"/>
</dbReference>
<dbReference type="InterPro" id="IPR043502">
    <property type="entry name" value="DNA/RNA_pol_sf"/>
</dbReference>
<comment type="similarity">
    <text evidence="1">Belongs to the beta type-B retroviral polymerase family. HERV class-II K(HML-2) pol subfamily.</text>
</comment>